<evidence type="ECO:0000313" key="1">
    <source>
        <dbReference type="EMBL" id="KAA6313001.1"/>
    </source>
</evidence>
<protein>
    <submittedName>
        <fullName evidence="1">Uncharacterized protein</fullName>
    </submittedName>
</protein>
<dbReference type="EMBL" id="SNRY01006258">
    <property type="protein sequence ID" value="KAA6313001.1"/>
    <property type="molecule type" value="Genomic_DNA"/>
</dbReference>
<organism evidence="1">
    <name type="scientific">termite gut metagenome</name>
    <dbReference type="NCBI Taxonomy" id="433724"/>
    <lineage>
        <taxon>unclassified sequences</taxon>
        <taxon>metagenomes</taxon>
        <taxon>organismal metagenomes</taxon>
    </lineage>
</organism>
<dbReference type="AlphaFoldDB" id="A0A5J4PW30"/>
<reference evidence="1" key="1">
    <citation type="submission" date="2019-03" db="EMBL/GenBank/DDBJ databases">
        <title>Single cell metagenomics reveals metabolic interactions within the superorganism composed of flagellate Streblomastix strix and complex community of Bacteroidetes bacteria on its surface.</title>
        <authorList>
            <person name="Treitli S.C."/>
            <person name="Kolisko M."/>
            <person name="Husnik F."/>
            <person name="Keeling P."/>
            <person name="Hampl V."/>
        </authorList>
    </citation>
    <scope>NUCLEOTIDE SEQUENCE</scope>
    <source>
        <strain evidence="1">STM</strain>
    </source>
</reference>
<name>A0A5J4PW30_9ZZZZ</name>
<comment type="caution">
    <text evidence="1">The sequence shown here is derived from an EMBL/GenBank/DDBJ whole genome shotgun (WGS) entry which is preliminary data.</text>
</comment>
<gene>
    <name evidence="1" type="ORF">EZS27_036156</name>
</gene>
<feature type="non-terminal residue" evidence="1">
    <location>
        <position position="1"/>
    </location>
</feature>
<sequence length="43" mass="5095">KASVQDIHSLKDLKLSHQNYKKQDFLFRKSGKRIETLFSQLCD</sequence>
<accession>A0A5J4PW30</accession>
<proteinExistence type="predicted"/>